<proteinExistence type="predicted"/>
<gene>
    <name evidence="1" type="ORF">K3769_03150</name>
</gene>
<name>A0ABT3UYM4_9ACTN</name>
<reference evidence="1" key="1">
    <citation type="journal article" date="2022" name="bioRxiv">
        <title>Discovery and biosynthetic assessment of Streptomyces ortus sp nov. isolated from a deep-sea sponge.</title>
        <authorList>
            <person name="Williams S.E."/>
        </authorList>
    </citation>
    <scope>NUCLEOTIDE SEQUENCE</scope>
    <source>
        <strain evidence="1">A15ISP2-DRY2</strain>
    </source>
</reference>
<dbReference type="Proteomes" id="UP001165590">
    <property type="component" value="Unassembled WGS sequence"/>
</dbReference>
<evidence type="ECO:0000313" key="1">
    <source>
        <dbReference type="EMBL" id="MCX4231784.1"/>
    </source>
</evidence>
<sequence>MKDLEGIASELQRAHLEGKDAVELANLCREKLGSGFGVISFIATFRIAFDIPLPALQRAQAWHGFEFGEGRISDDEFSTILAPWLMK</sequence>
<comment type="caution">
    <text evidence="1">The sequence shown here is derived from an EMBL/GenBank/DDBJ whole genome shotgun (WGS) entry which is preliminary data.</text>
</comment>
<dbReference type="RefSeq" id="WP_267024904.1">
    <property type="nucleotide sequence ID" value="NZ_JAIFZO010000002.1"/>
</dbReference>
<accession>A0ABT3UYM4</accession>
<protein>
    <submittedName>
        <fullName evidence="1">Uncharacterized protein</fullName>
    </submittedName>
</protein>
<evidence type="ECO:0000313" key="2">
    <source>
        <dbReference type="Proteomes" id="UP001165590"/>
    </source>
</evidence>
<organism evidence="1 2">
    <name type="scientific">Streptomyces ortus</name>
    <dbReference type="NCBI Taxonomy" id="2867268"/>
    <lineage>
        <taxon>Bacteria</taxon>
        <taxon>Bacillati</taxon>
        <taxon>Actinomycetota</taxon>
        <taxon>Actinomycetes</taxon>
        <taxon>Kitasatosporales</taxon>
        <taxon>Streptomycetaceae</taxon>
        <taxon>Streptomyces</taxon>
    </lineage>
</organism>
<dbReference type="EMBL" id="JAIFZO010000002">
    <property type="protein sequence ID" value="MCX4231784.1"/>
    <property type="molecule type" value="Genomic_DNA"/>
</dbReference>
<keyword evidence="2" id="KW-1185">Reference proteome</keyword>